<evidence type="ECO:0000256" key="4">
    <source>
        <dbReference type="SAM" id="MobiDB-lite"/>
    </source>
</evidence>
<feature type="compositionally biased region" description="Low complexity" evidence="4">
    <location>
        <begin position="32"/>
        <end position="42"/>
    </location>
</feature>
<accession>Q012E1</accession>
<reference evidence="6" key="1">
    <citation type="journal article" date="2006" name="Proc. Natl. Acad. Sci. U.S.A.">
        <title>Genome analysis of the smallest free-living eukaryote Ostreococcus tauri unveils many unique features.</title>
        <authorList>
            <person name="Derelle E."/>
            <person name="Ferraz C."/>
            <person name="Rombauts S."/>
            <person name="Rouze P."/>
            <person name="Worden A.Z."/>
            <person name="Robbens S."/>
            <person name="Partensky F."/>
            <person name="Degroeve S."/>
            <person name="Echeynie S."/>
            <person name="Cooke R."/>
            <person name="Saeys Y."/>
            <person name="Wuyts J."/>
            <person name="Jabbari K."/>
            <person name="Bowler C."/>
            <person name="Panaud O."/>
            <person name="Piegu B."/>
            <person name="Ball S.G."/>
            <person name="Ral J.-P."/>
            <person name="Bouget F.-Y."/>
            <person name="Piganeau G."/>
            <person name="De Baets B."/>
            <person name="Picard A."/>
            <person name="Delseny M."/>
            <person name="Demaille J."/>
            <person name="Van de Peer Y."/>
            <person name="Moreau H."/>
        </authorList>
    </citation>
    <scope>NUCLEOTIDE SEQUENCE [LARGE SCALE GENOMIC DNA]</scope>
    <source>
        <strain evidence="6">OTTH 0595 / CCAP 157/2 / RCC745</strain>
    </source>
</reference>
<comment type="similarity">
    <text evidence="1">Belongs to the PPR family. P subfamily.</text>
</comment>
<proteinExistence type="inferred from homology"/>
<protein>
    <submittedName>
        <fullName evidence="5">Pentatricopeptide repeat</fullName>
    </submittedName>
</protein>
<dbReference type="Gene3D" id="1.25.40.10">
    <property type="entry name" value="Tetratricopeptide repeat domain"/>
    <property type="match status" value="1"/>
</dbReference>
<dbReference type="AlphaFoldDB" id="Q012E1"/>
<dbReference type="RefSeq" id="XP_003081070.1">
    <property type="nucleotide sequence ID" value="XM_003081022.1"/>
</dbReference>
<organism evidence="5 6">
    <name type="scientific">Ostreococcus tauri</name>
    <name type="common">Marine green alga</name>
    <dbReference type="NCBI Taxonomy" id="70448"/>
    <lineage>
        <taxon>Eukaryota</taxon>
        <taxon>Viridiplantae</taxon>
        <taxon>Chlorophyta</taxon>
        <taxon>Mamiellophyceae</taxon>
        <taxon>Mamiellales</taxon>
        <taxon>Bathycoccaceae</taxon>
        <taxon>Ostreococcus</taxon>
    </lineage>
</organism>
<dbReference type="InParanoid" id="Q012E1"/>
<evidence type="ECO:0000313" key="6">
    <source>
        <dbReference type="Proteomes" id="UP000009170"/>
    </source>
</evidence>
<dbReference type="OMA" id="GKMEMAR"/>
<comment type="caution">
    <text evidence="5">The sequence shown here is derived from an EMBL/GenBank/DDBJ whole genome shotgun (WGS) entry which is preliminary data.</text>
</comment>
<dbReference type="Pfam" id="PF13812">
    <property type="entry name" value="PPR_3"/>
    <property type="match status" value="1"/>
</dbReference>
<dbReference type="PANTHER" id="PTHR47447:SF17">
    <property type="entry name" value="OS12G0638900 PROTEIN"/>
    <property type="match status" value="1"/>
</dbReference>
<gene>
    <name evidence="5" type="ORF">OT_ostta09g00760</name>
</gene>
<evidence type="ECO:0000256" key="1">
    <source>
        <dbReference type="ARBA" id="ARBA00007626"/>
    </source>
</evidence>
<keyword evidence="2" id="KW-0677">Repeat</keyword>
<feature type="repeat" description="PPR" evidence="3">
    <location>
        <begin position="158"/>
        <end position="192"/>
    </location>
</feature>
<dbReference type="GeneID" id="9831939"/>
<evidence type="ECO:0000256" key="3">
    <source>
        <dbReference type="PROSITE-ProRule" id="PRU00708"/>
    </source>
</evidence>
<dbReference type="STRING" id="70448.Q012E1"/>
<dbReference type="InterPro" id="IPR002885">
    <property type="entry name" value="PPR_rpt"/>
</dbReference>
<dbReference type="EMBL" id="CAID01000009">
    <property type="protein sequence ID" value="CAL55239.1"/>
    <property type="molecule type" value="Genomic_DNA"/>
</dbReference>
<evidence type="ECO:0000313" key="5">
    <source>
        <dbReference type="EMBL" id="CAL55239.1"/>
    </source>
</evidence>
<reference evidence="5 6" key="2">
    <citation type="journal article" date="2014" name="BMC Genomics">
        <title>An improved genome of the model marine alga Ostreococcus tauri unfolds by assessing Illumina de novo assemblies.</title>
        <authorList>
            <person name="Blanc-Mathieu R."/>
            <person name="Verhelst B."/>
            <person name="Derelle E."/>
            <person name="Rombauts S."/>
            <person name="Bouget F.Y."/>
            <person name="Carre I."/>
            <person name="Chateau A."/>
            <person name="Eyre-Walker A."/>
            <person name="Grimsley N."/>
            <person name="Moreau H."/>
            <person name="Piegu B."/>
            <person name="Rivals E."/>
            <person name="Schackwitz W."/>
            <person name="Van de Peer Y."/>
            <person name="Piganeau G."/>
        </authorList>
    </citation>
    <scope>NUCLEOTIDE SEQUENCE [LARGE SCALE GENOMIC DNA]</scope>
    <source>
        <strain evidence="6">OTTH 0595 / CCAP 157/2 / RCC745</strain>
    </source>
</reference>
<dbReference type="KEGG" id="ota:OT_ostta09g00760"/>
<keyword evidence="6" id="KW-1185">Reference proteome</keyword>
<dbReference type="OrthoDB" id="185373at2759"/>
<dbReference type="PANTHER" id="PTHR47447">
    <property type="entry name" value="OS03G0856100 PROTEIN"/>
    <property type="match status" value="1"/>
</dbReference>
<evidence type="ECO:0000256" key="2">
    <source>
        <dbReference type="ARBA" id="ARBA00022737"/>
    </source>
</evidence>
<dbReference type="NCBIfam" id="TIGR00756">
    <property type="entry name" value="PPR"/>
    <property type="match status" value="1"/>
</dbReference>
<feature type="region of interest" description="Disordered" evidence="4">
    <location>
        <begin position="1"/>
        <end position="46"/>
    </location>
</feature>
<dbReference type="PROSITE" id="PS51375">
    <property type="entry name" value="PPR"/>
    <property type="match status" value="1"/>
</dbReference>
<sequence>MGLAPVTARAWTRARETAAHRGRGGGGGGGVRAARAGARASASANEREILRETTKKIRECAKRGAASAAVDLLVSLNGLGATPDARATSATLTACVNGRDVELARRVYDEIFEKGVAVPDEVAVAEMAKGYLSLDPPSWGQAMSVVNGAKDRHGIELTSVTYNALLSCCTATNDLARAEEIVDRMVDEGVAPDMWTVSAVQKRRSIRAYVKKMLLV</sequence>
<dbReference type="InterPro" id="IPR011990">
    <property type="entry name" value="TPR-like_helical_dom_sf"/>
</dbReference>
<name>Q012E1_OSTTA</name>
<dbReference type="Proteomes" id="UP000009170">
    <property type="component" value="Unassembled WGS sequence"/>
</dbReference>